<evidence type="ECO:0000313" key="4">
    <source>
        <dbReference type="Proteomes" id="UP001164693"/>
    </source>
</evidence>
<dbReference type="Gene3D" id="3.40.50.12780">
    <property type="entry name" value="N-terminal domain of ligase-like"/>
    <property type="match status" value="1"/>
</dbReference>
<reference evidence="3" key="1">
    <citation type="submission" date="2022-05" db="EMBL/GenBank/DDBJ databases">
        <title>Jatrophihabitans sp. SB3-54 whole genome sequence.</title>
        <authorList>
            <person name="Suh M.K."/>
            <person name="Eom M.K."/>
            <person name="Kim J.S."/>
            <person name="Kim H.S."/>
            <person name="Do H.E."/>
            <person name="Shin Y.K."/>
            <person name="Lee J.-S."/>
        </authorList>
    </citation>
    <scope>NUCLEOTIDE SEQUENCE</scope>
    <source>
        <strain evidence="3">SB3-54</strain>
    </source>
</reference>
<dbReference type="PROSITE" id="PS00455">
    <property type="entry name" value="AMP_BINDING"/>
    <property type="match status" value="1"/>
</dbReference>
<dbReference type="Pfam" id="PF00501">
    <property type="entry name" value="AMP-binding"/>
    <property type="match status" value="1"/>
</dbReference>
<feature type="domain" description="AMP-binding enzyme C-terminal" evidence="2">
    <location>
        <begin position="413"/>
        <end position="486"/>
    </location>
</feature>
<dbReference type="SUPFAM" id="SSF56801">
    <property type="entry name" value="Acetyl-CoA synthetase-like"/>
    <property type="match status" value="1"/>
</dbReference>
<dbReference type="InterPro" id="IPR050237">
    <property type="entry name" value="ATP-dep_AMP-bd_enzyme"/>
</dbReference>
<dbReference type="InterPro" id="IPR045851">
    <property type="entry name" value="AMP-bd_C_sf"/>
</dbReference>
<accession>A0ABY7JYD6</accession>
<dbReference type="Gene3D" id="3.30.300.30">
    <property type="match status" value="1"/>
</dbReference>
<dbReference type="GO" id="GO:0016874">
    <property type="term" value="F:ligase activity"/>
    <property type="evidence" value="ECO:0007669"/>
    <property type="project" value="UniProtKB-KW"/>
</dbReference>
<keyword evidence="4" id="KW-1185">Reference proteome</keyword>
<dbReference type="PANTHER" id="PTHR43767:SF1">
    <property type="entry name" value="NONRIBOSOMAL PEPTIDE SYNTHASE PES1 (EUROFUNG)-RELATED"/>
    <property type="match status" value="1"/>
</dbReference>
<proteinExistence type="predicted"/>
<dbReference type="InterPro" id="IPR025110">
    <property type="entry name" value="AMP-bd_C"/>
</dbReference>
<gene>
    <name evidence="3" type="ORF">M6B22_17560</name>
</gene>
<evidence type="ECO:0000259" key="1">
    <source>
        <dbReference type="Pfam" id="PF00501"/>
    </source>
</evidence>
<keyword evidence="3" id="KW-0436">Ligase</keyword>
<dbReference type="InterPro" id="IPR042099">
    <property type="entry name" value="ANL_N_sf"/>
</dbReference>
<sequence>MTLTIGQIVDACVRAQPHRPAATLGERTLTFAQLDAAANRVAHALQAAGIGRQDVVVWWSDPALRSLDVCVGAARAGALFAPLNPLLPAGEIARITSYLQPRLFVCDLAHAEAAAAICAELGVPLAISGAADLPGTAALPGLDFDALADAGSPAAPAIAVDDRDPHIVYLTSGSTGRPKGALVSHRASWLRAAPGGGTFSRGVRGGGGVVTAFPLYHYGGWHYVLEAWQNRKPIHLVRRATADEVLGAVTRWQASALYAIPAVWERILASGAGTGPRSLAHADTGTSHTSAELLARIKQFLPQTRTTVLYGSTEVGRMAALRDADIATHPGSVGQPATPGVLWTDPNTGEVCASSPTTMDGYLRLPEETALALRDGVYHSGDVGHFDDEGFLYLTGRTKELIRTGGESVWPVEVEQALRGLPGVADLAVIGVPDERWGELVCAVFVPEPDAPVPDLTLVAAHLDGRLARFKQPRLVASVAQIPRTTATGQVQRRVLRDLIVAKR</sequence>
<dbReference type="InterPro" id="IPR000873">
    <property type="entry name" value="AMP-dep_synth/lig_dom"/>
</dbReference>
<evidence type="ECO:0000259" key="2">
    <source>
        <dbReference type="Pfam" id="PF13193"/>
    </source>
</evidence>
<organism evidence="3 4">
    <name type="scientific">Jatrophihabitans cynanchi</name>
    <dbReference type="NCBI Taxonomy" id="2944128"/>
    <lineage>
        <taxon>Bacteria</taxon>
        <taxon>Bacillati</taxon>
        <taxon>Actinomycetota</taxon>
        <taxon>Actinomycetes</taxon>
        <taxon>Jatrophihabitantales</taxon>
        <taxon>Jatrophihabitantaceae</taxon>
        <taxon>Jatrophihabitans</taxon>
    </lineage>
</organism>
<dbReference type="InterPro" id="IPR020845">
    <property type="entry name" value="AMP-binding_CS"/>
</dbReference>
<dbReference type="EMBL" id="CP097463">
    <property type="protein sequence ID" value="WAX56327.1"/>
    <property type="molecule type" value="Genomic_DNA"/>
</dbReference>
<evidence type="ECO:0000313" key="3">
    <source>
        <dbReference type="EMBL" id="WAX56327.1"/>
    </source>
</evidence>
<dbReference type="RefSeq" id="WP_269442859.1">
    <property type="nucleotide sequence ID" value="NZ_CP097463.1"/>
</dbReference>
<dbReference type="Pfam" id="PF13193">
    <property type="entry name" value="AMP-binding_C"/>
    <property type="match status" value="1"/>
</dbReference>
<name>A0ABY7JYD6_9ACTN</name>
<protein>
    <submittedName>
        <fullName evidence="3">Acyl--CoA ligase</fullName>
    </submittedName>
</protein>
<dbReference type="Proteomes" id="UP001164693">
    <property type="component" value="Chromosome"/>
</dbReference>
<feature type="domain" description="AMP-dependent synthetase/ligase" evidence="1">
    <location>
        <begin position="12"/>
        <end position="363"/>
    </location>
</feature>
<dbReference type="PANTHER" id="PTHR43767">
    <property type="entry name" value="LONG-CHAIN-FATTY-ACID--COA LIGASE"/>
    <property type="match status" value="1"/>
</dbReference>